<feature type="transmembrane region" description="Helical" evidence="1">
    <location>
        <begin position="182"/>
        <end position="204"/>
    </location>
</feature>
<feature type="transmembrane region" description="Helical" evidence="1">
    <location>
        <begin position="102"/>
        <end position="121"/>
    </location>
</feature>
<feature type="domain" description="EamA" evidence="2">
    <location>
        <begin position="156"/>
        <end position="282"/>
    </location>
</feature>
<dbReference type="RefSeq" id="WP_284376617.1">
    <property type="nucleotide sequence ID" value="NZ_BSNN01000002.1"/>
</dbReference>
<dbReference type="Proteomes" id="UP001156694">
    <property type="component" value="Unassembled WGS sequence"/>
</dbReference>
<evidence type="ECO:0000313" key="3">
    <source>
        <dbReference type="EMBL" id="GLQ34707.1"/>
    </source>
</evidence>
<dbReference type="SUPFAM" id="SSF103481">
    <property type="entry name" value="Multidrug resistance efflux transporter EmrE"/>
    <property type="match status" value="2"/>
</dbReference>
<evidence type="ECO:0000313" key="4">
    <source>
        <dbReference type="Proteomes" id="UP001156694"/>
    </source>
</evidence>
<feature type="transmembrane region" description="Helical" evidence="1">
    <location>
        <begin position="77"/>
        <end position="96"/>
    </location>
</feature>
<feature type="transmembrane region" description="Helical" evidence="1">
    <location>
        <begin position="130"/>
        <end position="147"/>
    </location>
</feature>
<feature type="transmembrane region" description="Helical" evidence="1">
    <location>
        <begin position="210"/>
        <end position="229"/>
    </location>
</feature>
<proteinExistence type="predicted"/>
<accession>A0ABQ5VTE4</accession>
<evidence type="ECO:0000256" key="1">
    <source>
        <dbReference type="SAM" id="Phobius"/>
    </source>
</evidence>
<feature type="domain" description="EamA" evidence="2">
    <location>
        <begin position="14"/>
        <end position="144"/>
    </location>
</feature>
<keyword evidence="1" id="KW-0472">Membrane</keyword>
<dbReference type="Pfam" id="PF00892">
    <property type="entry name" value="EamA"/>
    <property type="match status" value="2"/>
</dbReference>
<keyword evidence="1" id="KW-0812">Transmembrane</keyword>
<sequence length="300" mass="33586">MINSFNGLSTTARASILMIIGVLFFSFMDGIAKGLSTNFHTLEIIWARYFFQFLFSCLILLPNLTQLMRTKYPKLQLIRSLFLFGGTMGFFFAIAYMPLADATAIFEVAPLIITTLAFVVLKERVDLRRWIAVIVGLLGALIIIRPGSSAFNIYSLLPFFAAFCFACYTVSTRFLGQEENPWTSFLYTGLIGTILATLMVPSVWQTPDLFQWLHLAAVGAFGMIGHFFLIRALFIGEASFLAPFAYISLAFNALWGVLFYNEVPDIYVLIGSAIIVGAGIIIWRIETKQKKKIIVPAPQF</sequence>
<dbReference type="EMBL" id="BSNN01000002">
    <property type="protein sequence ID" value="GLQ34707.1"/>
    <property type="molecule type" value="Genomic_DNA"/>
</dbReference>
<feature type="transmembrane region" description="Helical" evidence="1">
    <location>
        <begin position="266"/>
        <end position="285"/>
    </location>
</feature>
<name>A0ABQ5VTE4_9RHOB</name>
<dbReference type="InterPro" id="IPR037185">
    <property type="entry name" value="EmrE-like"/>
</dbReference>
<evidence type="ECO:0000259" key="2">
    <source>
        <dbReference type="Pfam" id="PF00892"/>
    </source>
</evidence>
<feature type="transmembrane region" description="Helical" evidence="1">
    <location>
        <begin position="241"/>
        <end position="260"/>
    </location>
</feature>
<reference evidence="4" key="1">
    <citation type="journal article" date="2019" name="Int. J. Syst. Evol. Microbiol.">
        <title>The Global Catalogue of Microorganisms (GCM) 10K type strain sequencing project: providing services to taxonomists for standard genome sequencing and annotation.</title>
        <authorList>
            <consortium name="The Broad Institute Genomics Platform"/>
            <consortium name="The Broad Institute Genome Sequencing Center for Infectious Disease"/>
            <person name="Wu L."/>
            <person name="Ma J."/>
        </authorList>
    </citation>
    <scope>NUCLEOTIDE SEQUENCE [LARGE SCALE GENOMIC DNA]</scope>
    <source>
        <strain evidence="4">NBRC 110140</strain>
    </source>
</reference>
<keyword evidence="1" id="KW-1133">Transmembrane helix</keyword>
<gene>
    <name evidence="3" type="ORF">GCM10007939_09900</name>
</gene>
<dbReference type="InterPro" id="IPR000620">
    <property type="entry name" value="EamA_dom"/>
</dbReference>
<feature type="transmembrane region" description="Helical" evidence="1">
    <location>
        <begin position="44"/>
        <end position="65"/>
    </location>
</feature>
<feature type="transmembrane region" description="Helical" evidence="1">
    <location>
        <begin position="153"/>
        <end position="170"/>
    </location>
</feature>
<feature type="transmembrane region" description="Helical" evidence="1">
    <location>
        <begin position="12"/>
        <end position="32"/>
    </location>
</feature>
<dbReference type="PANTHER" id="PTHR22911:SF103">
    <property type="entry name" value="BLR2811 PROTEIN"/>
    <property type="match status" value="1"/>
</dbReference>
<organism evidence="3 4">
    <name type="scientific">Amylibacter marinus</name>
    <dbReference type="NCBI Taxonomy" id="1475483"/>
    <lineage>
        <taxon>Bacteria</taxon>
        <taxon>Pseudomonadati</taxon>
        <taxon>Pseudomonadota</taxon>
        <taxon>Alphaproteobacteria</taxon>
        <taxon>Rhodobacterales</taxon>
        <taxon>Paracoccaceae</taxon>
        <taxon>Amylibacter</taxon>
    </lineage>
</organism>
<comment type="caution">
    <text evidence="3">The sequence shown here is derived from an EMBL/GenBank/DDBJ whole genome shotgun (WGS) entry which is preliminary data.</text>
</comment>
<dbReference type="PANTHER" id="PTHR22911">
    <property type="entry name" value="ACYL-MALONYL CONDENSING ENZYME-RELATED"/>
    <property type="match status" value="1"/>
</dbReference>
<protein>
    <recommendedName>
        <fullName evidence="2">EamA domain-containing protein</fullName>
    </recommendedName>
</protein>
<keyword evidence="4" id="KW-1185">Reference proteome</keyword>